<keyword evidence="1" id="KW-0812">Transmembrane</keyword>
<proteinExistence type="predicted"/>
<feature type="transmembrane region" description="Helical" evidence="1">
    <location>
        <begin position="238"/>
        <end position="260"/>
    </location>
</feature>
<accession>A0ABX2A0H0</accession>
<name>A0ABX2A0H0_9MICO</name>
<dbReference type="Pfam" id="PF19877">
    <property type="entry name" value="DUF6350"/>
    <property type="match status" value="1"/>
</dbReference>
<sequence>MSAASRTAATRVVEPPVPGRLRERLALGSSGVWAAVQSIGLSYTVVTLLAVVAVLDAPSASGVDGGLGAGVAVATGLWLLGHGVPLSAAGTTLTIVPLGITALVLFTLHVAAKRSAVPTLPAWVAGTVTYAAATTALAIALDVVGGTAAARGAVDVAVQVGAAAVGGLVVGGSGIALGMFSAPDGPLLAGLAPRWNPYLPDTFRLGMRAAVVGVGLLMGLGALLAGVWAVLGRDTAAAVAAGLGAGWLGTVLLGLAQAVLMPNLAVWAAAWLAGPGFAVGQDSTFSPTLTESGPLPAVPLLGYLPGESWSTPVAAWAPALVVACGAVGGWFAWRRLEPSLVRPRDLLWVVAGVVVVAGALTVLLQWAAGGSGGAGVLAVVGADVWVTGASVAAEIAGGAAVVLGGYLLVGRWRGDIG</sequence>
<dbReference type="Proteomes" id="UP000757540">
    <property type="component" value="Unassembled WGS sequence"/>
</dbReference>
<dbReference type="RefSeq" id="WP_171782549.1">
    <property type="nucleotide sequence ID" value="NZ_JABEZU010000001.1"/>
</dbReference>
<feature type="transmembrane region" description="Helical" evidence="1">
    <location>
        <begin position="92"/>
        <end position="111"/>
    </location>
</feature>
<evidence type="ECO:0000313" key="2">
    <source>
        <dbReference type="EMBL" id="NOV96357.1"/>
    </source>
</evidence>
<feature type="transmembrane region" description="Helical" evidence="1">
    <location>
        <begin position="205"/>
        <end position="231"/>
    </location>
</feature>
<evidence type="ECO:0008006" key="4">
    <source>
        <dbReference type="Google" id="ProtNLM"/>
    </source>
</evidence>
<reference evidence="2 3" key="1">
    <citation type="submission" date="2020-05" db="EMBL/GenBank/DDBJ databases">
        <title>Genomic Encyclopedia of Type Strains, Phase III (KMG-III): the genomes of soil and plant-associated and newly described type strains.</title>
        <authorList>
            <person name="Whitman W."/>
        </authorList>
    </citation>
    <scope>NUCLEOTIDE SEQUENCE [LARGE SCALE GENOMIC DNA]</scope>
    <source>
        <strain evidence="2 3">KCTC 19046</strain>
    </source>
</reference>
<comment type="caution">
    <text evidence="2">The sequence shown here is derived from an EMBL/GenBank/DDBJ whole genome shotgun (WGS) entry which is preliminary data.</text>
</comment>
<feature type="transmembrane region" description="Helical" evidence="1">
    <location>
        <begin position="32"/>
        <end position="55"/>
    </location>
</feature>
<keyword evidence="1" id="KW-1133">Transmembrane helix</keyword>
<dbReference type="InterPro" id="IPR045931">
    <property type="entry name" value="DUF6350"/>
</dbReference>
<feature type="transmembrane region" description="Helical" evidence="1">
    <location>
        <begin position="388"/>
        <end position="409"/>
    </location>
</feature>
<feature type="transmembrane region" description="Helical" evidence="1">
    <location>
        <begin position="123"/>
        <end position="144"/>
    </location>
</feature>
<evidence type="ECO:0000313" key="3">
    <source>
        <dbReference type="Proteomes" id="UP000757540"/>
    </source>
</evidence>
<gene>
    <name evidence="2" type="ORF">HDG69_000910</name>
</gene>
<feature type="transmembrane region" description="Helical" evidence="1">
    <location>
        <begin position="156"/>
        <end position="180"/>
    </location>
</feature>
<dbReference type="EMBL" id="JABEZU010000001">
    <property type="protein sequence ID" value="NOV96357.1"/>
    <property type="molecule type" value="Genomic_DNA"/>
</dbReference>
<feature type="transmembrane region" description="Helical" evidence="1">
    <location>
        <begin position="61"/>
        <end position="80"/>
    </location>
</feature>
<protein>
    <recommendedName>
        <fullName evidence="4">Integral membrane protein</fullName>
    </recommendedName>
</protein>
<organism evidence="2 3">
    <name type="scientific">Isoptericola halotolerans</name>
    <dbReference type="NCBI Taxonomy" id="300560"/>
    <lineage>
        <taxon>Bacteria</taxon>
        <taxon>Bacillati</taxon>
        <taxon>Actinomycetota</taxon>
        <taxon>Actinomycetes</taxon>
        <taxon>Micrococcales</taxon>
        <taxon>Promicromonosporaceae</taxon>
        <taxon>Isoptericola</taxon>
    </lineage>
</organism>
<keyword evidence="3" id="KW-1185">Reference proteome</keyword>
<feature type="transmembrane region" description="Helical" evidence="1">
    <location>
        <begin position="313"/>
        <end position="333"/>
    </location>
</feature>
<keyword evidence="1" id="KW-0472">Membrane</keyword>
<feature type="transmembrane region" description="Helical" evidence="1">
    <location>
        <begin position="345"/>
        <end position="368"/>
    </location>
</feature>
<evidence type="ECO:0000256" key="1">
    <source>
        <dbReference type="SAM" id="Phobius"/>
    </source>
</evidence>